<dbReference type="SMART" id="SM00855">
    <property type="entry name" value="PGAM"/>
    <property type="match status" value="1"/>
</dbReference>
<accession>A0A6A6IP95</accession>
<name>A0A6A6IP95_9PLEO</name>
<evidence type="ECO:0000256" key="2">
    <source>
        <dbReference type="PIRSR" id="PIRSR613078-2"/>
    </source>
</evidence>
<proteinExistence type="predicted"/>
<dbReference type="GeneID" id="54576793"/>
<protein>
    <submittedName>
        <fullName evidence="3">Putative phosphoglycerate mutase</fullName>
    </submittedName>
</protein>
<organism evidence="3 4">
    <name type="scientific">Trematosphaeria pertusa</name>
    <dbReference type="NCBI Taxonomy" id="390896"/>
    <lineage>
        <taxon>Eukaryota</taxon>
        <taxon>Fungi</taxon>
        <taxon>Dikarya</taxon>
        <taxon>Ascomycota</taxon>
        <taxon>Pezizomycotina</taxon>
        <taxon>Dothideomycetes</taxon>
        <taxon>Pleosporomycetidae</taxon>
        <taxon>Pleosporales</taxon>
        <taxon>Massarineae</taxon>
        <taxon>Trematosphaeriaceae</taxon>
        <taxon>Trematosphaeria</taxon>
    </lineage>
</organism>
<dbReference type="InterPro" id="IPR050275">
    <property type="entry name" value="PGM_Phosphatase"/>
</dbReference>
<dbReference type="AlphaFoldDB" id="A0A6A6IP95"/>
<evidence type="ECO:0000313" key="3">
    <source>
        <dbReference type="EMBL" id="KAF2252069.1"/>
    </source>
</evidence>
<dbReference type="Proteomes" id="UP000800094">
    <property type="component" value="Unassembled WGS sequence"/>
</dbReference>
<dbReference type="GO" id="GO:0050278">
    <property type="term" value="F:sedoheptulose-bisphosphatase activity"/>
    <property type="evidence" value="ECO:0007669"/>
    <property type="project" value="TreeGrafter"/>
</dbReference>
<dbReference type="InterPro" id="IPR013078">
    <property type="entry name" value="His_Pase_superF_clade-1"/>
</dbReference>
<feature type="binding site" evidence="2">
    <location>
        <position position="72"/>
    </location>
    <ligand>
        <name>substrate</name>
    </ligand>
</feature>
<keyword evidence="4" id="KW-1185">Reference proteome</keyword>
<dbReference type="CDD" id="cd07067">
    <property type="entry name" value="HP_PGM_like"/>
    <property type="match status" value="1"/>
</dbReference>
<dbReference type="PANTHER" id="PTHR48100">
    <property type="entry name" value="BROAD-SPECIFICITY PHOSPHATASE YOR283W-RELATED"/>
    <property type="match status" value="1"/>
</dbReference>
<dbReference type="EMBL" id="ML987192">
    <property type="protein sequence ID" value="KAF2252069.1"/>
    <property type="molecule type" value="Genomic_DNA"/>
</dbReference>
<dbReference type="OrthoDB" id="4818801at2759"/>
<reference evidence="3" key="1">
    <citation type="journal article" date="2020" name="Stud. Mycol.">
        <title>101 Dothideomycetes genomes: a test case for predicting lifestyles and emergence of pathogens.</title>
        <authorList>
            <person name="Haridas S."/>
            <person name="Albert R."/>
            <person name="Binder M."/>
            <person name="Bloem J."/>
            <person name="Labutti K."/>
            <person name="Salamov A."/>
            <person name="Andreopoulos B."/>
            <person name="Baker S."/>
            <person name="Barry K."/>
            <person name="Bills G."/>
            <person name="Bluhm B."/>
            <person name="Cannon C."/>
            <person name="Castanera R."/>
            <person name="Culley D."/>
            <person name="Daum C."/>
            <person name="Ezra D."/>
            <person name="Gonzalez J."/>
            <person name="Henrissat B."/>
            <person name="Kuo A."/>
            <person name="Liang C."/>
            <person name="Lipzen A."/>
            <person name="Lutzoni F."/>
            <person name="Magnuson J."/>
            <person name="Mondo S."/>
            <person name="Nolan M."/>
            <person name="Ohm R."/>
            <person name="Pangilinan J."/>
            <person name="Park H.-J."/>
            <person name="Ramirez L."/>
            <person name="Alfaro M."/>
            <person name="Sun H."/>
            <person name="Tritt A."/>
            <person name="Yoshinaga Y."/>
            <person name="Zwiers L.-H."/>
            <person name="Turgeon B."/>
            <person name="Goodwin S."/>
            <person name="Spatafora J."/>
            <person name="Crous P."/>
            <person name="Grigoriev I."/>
        </authorList>
    </citation>
    <scope>NUCLEOTIDE SEQUENCE</scope>
    <source>
        <strain evidence="3">CBS 122368</strain>
    </source>
</reference>
<dbReference type="GO" id="GO:0046390">
    <property type="term" value="P:ribose phosphate biosynthetic process"/>
    <property type="evidence" value="ECO:0007669"/>
    <property type="project" value="TreeGrafter"/>
</dbReference>
<evidence type="ECO:0000256" key="1">
    <source>
        <dbReference type="PIRSR" id="PIRSR613078-1"/>
    </source>
</evidence>
<gene>
    <name evidence="3" type="ORF">BU26DRAFT_422553</name>
</gene>
<dbReference type="InterPro" id="IPR029033">
    <property type="entry name" value="His_PPase_superfam"/>
</dbReference>
<dbReference type="RefSeq" id="XP_033687073.1">
    <property type="nucleotide sequence ID" value="XM_033823463.1"/>
</dbReference>
<dbReference type="Pfam" id="PF00300">
    <property type="entry name" value="His_Phos_1"/>
    <property type="match status" value="1"/>
</dbReference>
<feature type="active site" description="Tele-phosphohistidine intermediate" evidence="1">
    <location>
        <position position="16"/>
    </location>
</feature>
<feature type="binding site" evidence="2">
    <location>
        <begin position="101"/>
        <end position="104"/>
    </location>
    <ligand>
        <name>substrate</name>
    </ligand>
</feature>
<dbReference type="SUPFAM" id="SSF53254">
    <property type="entry name" value="Phosphoglycerate mutase-like"/>
    <property type="match status" value="1"/>
</dbReference>
<evidence type="ECO:0000313" key="4">
    <source>
        <dbReference type="Proteomes" id="UP000800094"/>
    </source>
</evidence>
<feature type="binding site" evidence="2">
    <location>
        <begin position="28"/>
        <end position="29"/>
    </location>
    <ligand>
        <name>substrate</name>
    </ligand>
</feature>
<dbReference type="PANTHER" id="PTHR48100:SF15">
    <property type="entry name" value="SEDOHEPTULOSE 1,7-BISPHOSPHATASE"/>
    <property type="match status" value="1"/>
</dbReference>
<sequence>MSDRDASTPRVFLARHGETEWTINGRYTGITELELTSRGEKQVLGTGRRLVGPGKLIDPVQLERVFVSPRKRARKTFELLFGADSELAALEKVEFTEDIAEWGYGAYEGLLGEEIIARRKEQGLDIERPWDIWNDGCEGGESSEQATERLDGLINRIRDIQRPYMHGEKPVDIVLVAHGHILRAFTKRWLGIPMGSPLGMMLPPGGIGVLSYEEHDISAPAFLVGIALPLEEG</sequence>
<dbReference type="Gene3D" id="3.40.50.1240">
    <property type="entry name" value="Phosphoglycerate mutase-like"/>
    <property type="match status" value="1"/>
</dbReference>
<feature type="active site" description="Proton donor/acceptor" evidence="1">
    <location>
        <position position="101"/>
    </location>
</feature>